<dbReference type="InterPro" id="IPR052017">
    <property type="entry name" value="TSUP"/>
</dbReference>
<keyword evidence="4 8" id="KW-1003">Cell membrane</keyword>
<dbReference type="PANTHER" id="PTHR30269">
    <property type="entry name" value="TRANSMEMBRANE PROTEIN YFCA"/>
    <property type="match status" value="1"/>
</dbReference>
<feature type="transmembrane region" description="Helical" evidence="8">
    <location>
        <begin position="98"/>
        <end position="116"/>
    </location>
</feature>
<keyword evidence="5 8" id="KW-0812">Transmembrane</keyword>
<comment type="subcellular location">
    <subcellularLocation>
        <location evidence="1 8">Cell membrane</location>
        <topology evidence="1 8">Multi-pass membrane protein</topology>
    </subcellularLocation>
</comment>
<gene>
    <name evidence="9" type="ORF">GM415_07390</name>
</gene>
<dbReference type="AlphaFoldDB" id="A0A6I6JB13"/>
<feature type="transmembrane region" description="Helical" evidence="8">
    <location>
        <begin position="73"/>
        <end position="92"/>
    </location>
</feature>
<protein>
    <recommendedName>
        <fullName evidence="8">Probable membrane transporter protein</fullName>
    </recommendedName>
</protein>
<feature type="transmembrane region" description="Helical" evidence="8">
    <location>
        <begin position="43"/>
        <end position="61"/>
    </location>
</feature>
<evidence type="ECO:0000313" key="9">
    <source>
        <dbReference type="EMBL" id="QGY39956.1"/>
    </source>
</evidence>
<evidence type="ECO:0000256" key="5">
    <source>
        <dbReference type="ARBA" id="ARBA00022692"/>
    </source>
</evidence>
<evidence type="ECO:0000256" key="2">
    <source>
        <dbReference type="ARBA" id="ARBA00009142"/>
    </source>
</evidence>
<evidence type="ECO:0000256" key="8">
    <source>
        <dbReference type="RuleBase" id="RU363041"/>
    </source>
</evidence>
<keyword evidence="6 8" id="KW-1133">Transmembrane helix</keyword>
<dbReference type="InterPro" id="IPR002781">
    <property type="entry name" value="TM_pro_TauE-like"/>
</dbReference>
<evidence type="ECO:0000313" key="10">
    <source>
        <dbReference type="Proteomes" id="UP000428328"/>
    </source>
</evidence>
<organism evidence="9 10">
    <name type="scientific">Pseudodesulfovibrio cashew</name>
    <dbReference type="NCBI Taxonomy" id="2678688"/>
    <lineage>
        <taxon>Bacteria</taxon>
        <taxon>Pseudomonadati</taxon>
        <taxon>Thermodesulfobacteriota</taxon>
        <taxon>Desulfovibrionia</taxon>
        <taxon>Desulfovibrionales</taxon>
        <taxon>Desulfovibrionaceae</taxon>
    </lineage>
</organism>
<proteinExistence type="inferred from homology"/>
<dbReference type="Pfam" id="PF01925">
    <property type="entry name" value="TauE"/>
    <property type="match status" value="1"/>
</dbReference>
<evidence type="ECO:0000256" key="4">
    <source>
        <dbReference type="ARBA" id="ARBA00022475"/>
    </source>
</evidence>
<keyword evidence="10" id="KW-1185">Reference proteome</keyword>
<accession>A0A6I6JB13</accession>
<name>A0A6I6JB13_9BACT</name>
<dbReference type="RefSeq" id="WP_158947180.1">
    <property type="nucleotide sequence ID" value="NZ_CP046400.1"/>
</dbReference>
<reference evidence="9 10" key="1">
    <citation type="submission" date="2019-11" db="EMBL/GenBank/DDBJ databases">
        <authorList>
            <person name="Zheng R.K."/>
            <person name="Sun C.M."/>
        </authorList>
    </citation>
    <scope>NUCLEOTIDE SEQUENCE [LARGE SCALE GENOMIC DNA]</scope>
    <source>
        <strain evidence="9 10">SRB007</strain>
    </source>
</reference>
<evidence type="ECO:0000256" key="1">
    <source>
        <dbReference type="ARBA" id="ARBA00004651"/>
    </source>
</evidence>
<sequence length="244" mass="25599">MEPLTIAFVFATFLFAAFLKGTAGLGFATTCLGVMAGYLDMRLAIPLVIVPSLLSNALVMIDAGGFVRIFRRFWFLYAATLPGLAVGLWVLGGGDTTLPRAVLGISMVLYGLYGLWGGSFSLPYTRFTASVAGTLTGLVNGLTGSQIMPMLPYLMSLNITKDELVQAINTSFTISSVIMLAGLGRMGLLSAETMTVSAAGVIPVAVGIWLGGKVRRKLPETVFRKIVLGLVAVLGAALVVKALG</sequence>
<evidence type="ECO:0000256" key="3">
    <source>
        <dbReference type="ARBA" id="ARBA00022448"/>
    </source>
</evidence>
<evidence type="ECO:0000256" key="7">
    <source>
        <dbReference type="ARBA" id="ARBA00023136"/>
    </source>
</evidence>
<dbReference type="KEGG" id="psel:GM415_07390"/>
<dbReference type="Proteomes" id="UP000428328">
    <property type="component" value="Chromosome"/>
</dbReference>
<keyword evidence="7 8" id="KW-0472">Membrane</keyword>
<comment type="similarity">
    <text evidence="2 8">Belongs to the 4-toluene sulfonate uptake permease (TSUP) (TC 2.A.102) family.</text>
</comment>
<evidence type="ECO:0000256" key="6">
    <source>
        <dbReference type="ARBA" id="ARBA00022989"/>
    </source>
</evidence>
<feature type="transmembrane region" description="Helical" evidence="8">
    <location>
        <begin position="189"/>
        <end position="210"/>
    </location>
</feature>
<dbReference type="EMBL" id="CP046400">
    <property type="protein sequence ID" value="QGY39956.1"/>
    <property type="molecule type" value="Genomic_DNA"/>
</dbReference>
<feature type="transmembrane region" description="Helical" evidence="8">
    <location>
        <begin position="222"/>
        <end position="243"/>
    </location>
</feature>
<dbReference type="PANTHER" id="PTHR30269:SF32">
    <property type="entry name" value="MEMBRANE TRANSPORTER PROTEIN-RELATED"/>
    <property type="match status" value="1"/>
</dbReference>
<keyword evidence="3" id="KW-0813">Transport</keyword>
<dbReference type="GO" id="GO:0005886">
    <property type="term" value="C:plasma membrane"/>
    <property type="evidence" value="ECO:0007669"/>
    <property type="project" value="UniProtKB-SubCell"/>
</dbReference>